<evidence type="ECO:0008006" key="4">
    <source>
        <dbReference type="Google" id="ProtNLM"/>
    </source>
</evidence>
<dbReference type="Proteomes" id="UP000620156">
    <property type="component" value="Unassembled WGS sequence"/>
</dbReference>
<keyword evidence="1" id="KW-0472">Membrane</keyword>
<organism evidence="2 3">
    <name type="scientific">Streptomyces ruber</name>
    <dbReference type="NCBI Taxonomy" id="83378"/>
    <lineage>
        <taxon>Bacteria</taxon>
        <taxon>Bacillati</taxon>
        <taxon>Actinomycetota</taxon>
        <taxon>Actinomycetes</taxon>
        <taxon>Kitasatosporales</taxon>
        <taxon>Streptomycetaceae</taxon>
        <taxon>Streptomyces</taxon>
    </lineage>
</organism>
<keyword evidence="3" id="KW-1185">Reference proteome</keyword>
<keyword evidence="1" id="KW-0812">Transmembrane</keyword>
<reference evidence="2" key="1">
    <citation type="journal article" date="2014" name="Int. J. Syst. Evol. Microbiol.">
        <title>Complete genome sequence of Corynebacterium casei LMG S-19264T (=DSM 44701T), isolated from a smear-ripened cheese.</title>
        <authorList>
            <consortium name="US DOE Joint Genome Institute (JGI-PGF)"/>
            <person name="Walter F."/>
            <person name="Albersmeier A."/>
            <person name="Kalinowski J."/>
            <person name="Ruckert C."/>
        </authorList>
    </citation>
    <scope>NUCLEOTIDE SEQUENCE</scope>
    <source>
        <strain evidence="2">JCM 3131</strain>
    </source>
</reference>
<dbReference type="AlphaFoldDB" id="A0A918ES52"/>
<name>A0A918ES52_9ACTN</name>
<evidence type="ECO:0000313" key="3">
    <source>
        <dbReference type="Proteomes" id="UP000620156"/>
    </source>
</evidence>
<protein>
    <recommendedName>
        <fullName evidence="4">Integral membrane protein</fullName>
    </recommendedName>
</protein>
<reference evidence="2" key="2">
    <citation type="submission" date="2020-09" db="EMBL/GenBank/DDBJ databases">
        <authorList>
            <person name="Sun Q."/>
            <person name="Ohkuma M."/>
        </authorList>
    </citation>
    <scope>NUCLEOTIDE SEQUENCE</scope>
    <source>
        <strain evidence="2">JCM 3131</strain>
    </source>
</reference>
<sequence>MHGSLPAASVVAGAGGLGSFPRAELAVLLVATGLVFWLAHVHAQLFGARLAQRPLDRTAVPRACRTEWPIAEAALPPAAAVALGPLLGPADLRATGWLALGVAVTGQVGWSTAAALRSRAPGAWSSSPARSTWRPGC</sequence>
<evidence type="ECO:0000313" key="2">
    <source>
        <dbReference type="EMBL" id="GGQ51458.1"/>
    </source>
</evidence>
<evidence type="ECO:0000256" key="1">
    <source>
        <dbReference type="SAM" id="Phobius"/>
    </source>
</evidence>
<proteinExistence type="predicted"/>
<feature type="transmembrane region" description="Helical" evidence="1">
    <location>
        <begin position="25"/>
        <end position="47"/>
    </location>
</feature>
<gene>
    <name evidence="2" type="ORF">GCM10010145_20910</name>
</gene>
<dbReference type="EMBL" id="BMQK01000003">
    <property type="protein sequence ID" value="GGQ51458.1"/>
    <property type="molecule type" value="Genomic_DNA"/>
</dbReference>
<accession>A0A918ES52</accession>
<comment type="caution">
    <text evidence="2">The sequence shown here is derived from an EMBL/GenBank/DDBJ whole genome shotgun (WGS) entry which is preliminary data.</text>
</comment>
<keyword evidence="1" id="KW-1133">Transmembrane helix</keyword>